<keyword evidence="8" id="KW-1185">Reference proteome</keyword>
<dbReference type="GeneID" id="35779035"/>
<feature type="transmembrane region" description="Helical" evidence="6">
    <location>
        <begin position="51"/>
        <end position="68"/>
    </location>
</feature>
<dbReference type="PANTHER" id="PTHR12778">
    <property type="entry name" value="SOLUTE CARRIER FAMILY 33 ACETYL-COA TRANSPORTER -RELATED"/>
    <property type="match status" value="1"/>
</dbReference>
<dbReference type="GO" id="GO:0035348">
    <property type="term" value="P:acetyl-CoA transmembrane transport"/>
    <property type="evidence" value="ECO:0007669"/>
    <property type="project" value="InterPro"/>
</dbReference>
<feature type="transmembrane region" description="Helical" evidence="6">
    <location>
        <begin position="215"/>
        <end position="232"/>
    </location>
</feature>
<dbReference type="Pfam" id="PF13000">
    <property type="entry name" value="Acatn"/>
    <property type="match status" value="1"/>
</dbReference>
<gene>
    <name evidence="7" type="primary">ampG_1</name>
    <name evidence="7" type="ORF">NCTC10465_00861</name>
</gene>
<organism evidence="7 8">
    <name type="scientific">Faucicola osloensis</name>
    <name type="common">Moraxella osloensis</name>
    <dbReference type="NCBI Taxonomy" id="34062"/>
    <lineage>
        <taxon>Bacteria</taxon>
        <taxon>Pseudomonadati</taxon>
        <taxon>Pseudomonadota</taxon>
        <taxon>Gammaproteobacteria</taxon>
        <taxon>Moraxellales</taxon>
        <taxon>Moraxellaceae</taxon>
        <taxon>Faucicola</taxon>
    </lineage>
</organism>
<feature type="transmembrane region" description="Helical" evidence="6">
    <location>
        <begin position="21"/>
        <end position="45"/>
    </location>
</feature>
<reference evidence="7 8" key="1">
    <citation type="submission" date="2018-06" db="EMBL/GenBank/DDBJ databases">
        <authorList>
            <consortium name="Pathogen Informatics"/>
            <person name="Doyle S."/>
        </authorList>
    </citation>
    <scope>NUCLEOTIDE SEQUENCE [LARGE SCALE GENOMIC DNA]</scope>
    <source>
        <strain evidence="7 8">NCTC10465</strain>
    </source>
</reference>
<dbReference type="Gene3D" id="1.20.1250.20">
    <property type="entry name" value="MFS general substrate transporter like domains"/>
    <property type="match status" value="2"/>
</dbReference>
<dbReference type="InterPro" id="IPR024371">
    <property type="entry name" value="AcetylCoA_trans_1-like"/>
</dbReference>
<evidence type="ECO:0000256" key="6">
    <source>
        <dbReference type="SAM" id="Phobius"/>
    </source>
</evidence>
<evidence type="ECO:0000256" key="1">
    <source>
        <dbReference type="ARBA" id="ARBA00004141"/>
    </source>
</evidence>
<dbReference type="Pfam" id="PF07690">
    <property type="entry name" value="MFS_1"/>
    <property type="match status" value="1"/>
</dbReference>
<keyword evidence="3 6" id="KW-0812">Transmembrane</keyword>
<feature type="transmembrane region" description="Helical" evidence="6">
    <location>
        <begin position="312"/>
        <end position="332"/>
    </location>
</feature>
<dbReference type="CDD" id="cd17485">
    <property type="entry name" value="MFS_MFSD3"/>
    <property type="match status" value="1"/>
</dbReference>
<dbReference type="GO" id="GO:0016020">
    <property type="term" value="C:membrane"/>
    <property type="evidence" value="ECO:0007669"/>
    <property type="project" value="UniProtKB-SubCell"/>
</dbReference>
<dbReference type="InterPro" id="IPR004752">
    <property type="entry name" value="AmpG_permease/AT-1"/>
</dbReference>
<feature type="transmembrane region" description="Helical" evidence="6">
    <location>
        <begin position="275"/>
        <end position="292"/>
    </location>
</feature>
<feature type="transmembrane region" description="Helical" evidence="6">
    <location>
        <begin position="344"/>
        <end position="365"/>
    </location>
</feature>
<evidence type="ECO:0000256" key="2">
    <source>
        <dbReference type="ARBA" id="ARBA00022448"/>
    </source>
</evidence>
<dbReference type="AlphaFoldDB" id="A0A378Q9A2"/>
<sequence>MPLSKSPAPPSNSHLTHYKTLGLLLTLYLAQGLPAGFITQALPAILREYKVSLVAIGWSGLILVPWGLKFLWATVVDGYYSEKIGRAKSWILPMQGLSIVILVAVAFFEPHNLAQTPSVMTLYGMLFTLSLIGATHDVATDGLATRLLKVAMAPKEPLTHDMPAPASVSVNQTTNHHHRQSQGNAIQVIGYRLGLIIGGGVLLMLLEQLGWRNSFLAMAALVAINTVPIVFFKEHAHTSVIPSKKQVQAEKSGSFKALKNYLSHHYQYFWSSREMLAWLGVLLTYKIADGISSGMVKPMMVDVGLNLQQIGFWATILGSAASVAGAGVATILMKRLTRFMSLLYFNLAQALTTGLYGLVAYGFYHQLLTDFLWLYVVNALEHFCASLALIAMLTTIMHYSRPANAGSDFTVQVCLLTVLGGSAHFASGYMAHFLGYQWHFLVSMLIGFVCLAPIIYWHKLQNNEK</sequence>
<dbReference type="RefSeq" id="WP_197931410.1">
    <property type="nucleotide sequence ID" value="NZ_CBCRZU010000009.1"/>
</dbReference>
<dbReference type="InterPro" id="IPR036259">
    <property type="entry name" value="MFS_trans_sf"/>
</dbReference>
<accession>A0A378Q9A2</accession>
<evidence type="ECO:0000313" key="8">
    <source>
        <dbReference type="Proteomes" id="UP000255230"/>
    </source>
</evidence>
<dbReference type="EMBL" id="UGPY01000001">
    <property type="protein sequence ID" value="STY97086.1"/>
    <property type="molecule type" value="Genomic_DNA"/>
</dbReference>
<dbReference type="PANTHER" id="PTHR12778:SF10">
    <property type="entry name" value="MAJOR FACILITATOR SUPERFAMILY DOMAIN-CONTAINING PROTEIN 3"/>
    <property type="match status" value="1"/>
</dbReference>
<dbReference type="InterPro" id="IPR011701">
    <property type="entry name" value="MFS"/>
</dbReference>
<protein>
    <submittedName>
        <fullName evidence="7">Muropeptide transporter</fullName>
    </submittedName>
</protein>
<proteinExistence type="predicted"/>
<evidence type="ECO:0000256" key="5">
    <source>
        <dbReference type="ARBA" id="ARBA00023136"/>
    </source>
</evidence>
<comment type="subcellular location">
    <subcellularLocation>
        <location evidence="1">Membrane</location>
        <topology evidence="1">Multi-pass membrane protein</topology>
    </subcellularLocation>
</comment>
<dbReference type="SUPFAM" id="SSF103473">
    <property type="entry name" value="MFS general substrate transporter"/>
    <property type="match status" value="2"/>
</dbReference>
<keyword evidence="5 6" id="KW-0472">Membrane</keyword>
<feature type="transmembrane region" description="Helical" evidence="6">
    <location>
        <begin position="436"/>
        <end position="457"/>
    </location>
</feature>
<dbReference type="GO" id="GO:0008521">
    <property type="term" value="F:acetyl-CoA transmembrane transporter activity"/>
    <property type="evidence" value="ECO:0007669"/>
    <property type="project" value="InterPro"/>
</dbReference>
<name>A0A378Q9A2_FAUOS</name>
<keyword evidence="4 6" id="KW-1133">Transmembrane helix</keyword>
<feature type="transmembrane region" description="Helical" evidence="6">
    <location>
        <begin position="409"/>
        <end position="430"/>
    </location>
</feature>
<feature type="transmembrane region" description="Helical" evidence="6">
    <location>
        <begin position="89"/>
        <end position="108"/>
    </location>
</feature>
<dbReference type="Proteomes" id="UP000255230">
    <property type="component" value="Unassembled WGS sequence"/>
</dbReference>
<keyword evidence="2" id="KW-0813">Transport</keyword>
<feature type="transmembrane region" description="Helical" evidence="6">
    <location>
        <begin position="189"/>
        <end position="209"/>
    </location>
</feature>
<evidence type="ECO:0000313" key="7">
    <source>
        <dbReference type="EMBL" id="STY97086.1"/>
    </source>
</evidence>
<evidence type="ECO:0000256" key="3">
    <source>
        <dbReference type="ARBA" id="ARBA00022692"/>
    </source>
</evidence>
<evidence type="ECO:0000256" key="4">
    <source>
        <dbReference type="ARBA" id="ARBA00022989"/>
    </source>
</evidence>
<feature type="transmembrane region" description="Helical" evidence="6">
    <location>
        <begin position="371"/>
        <end position="397"/>
    </location>
</feature>